<evidence type="ECO:0000256" key="1">
    <source>
        <dbReference type="ARBA" id="ARBA00034120"/>
    </source>
</evidence>
<dbReference type="InterPro" id="IPR000477">
    <property type="entry name" value="RT_dom"/>
</dbReference>
<reference evidence="3 4" key="1">
    <citation type="submission" date="2023-02" db="EMBL/GenBank/DDBJ databases">
        <title>Genome sequence of Lentisphaera profundi SAORIC-696.</title>
        <authorList>
            <person name="Kim e."/>
            <person name="Cho J.-C."/>
            <person name="Choi A."/>
            <person name="Kang I."/>
        </authorList>
    </citation>
    <scope>NUCLEOTIDE SEQUENCE [LARGE SCALE GENOMIC DNA]</scope>
    <source>
        <strain evidence="3 4">SAORIC-696</strain>
    </source>
</reference>
<dbReference type="NCBIfam" id="TIGR04416">
    <property type="entry name" value="group_II_RT_mat"/>
    <property type="match status" value="1"/>
</dbReference>
<gene>
    <name evidence="3" type="primary">ltrA</name>
    <name evidence="3" type="ORF">PQO03_00730</name>
</gene>
<dbReference type="InterPro" id="IPR043128">
    <property type="entry name" value="Rev_trsase/Diguanyl_cyclase"/>
</dbReference>
<name>A0ABY7VUR4_9BACT</name>
<sequence>MKQLSETTKHLWEQLGRAEEIRAWASTSVWTDQMLGTLETRVEGRKWYSLIDKVMKKVNLMEAWESVRVNGGSHGVDMVSLDRYESELEHNIEHLMEQLQAGTYLPQCVRRVEIPKADGKTRALGIPTVRDRLVQTALKNVIEPIYDVDFSAQSFGFRPQRGCKDALRRVHHLLAQGQLYVVDADIQSYFDMIPHDKLMERVKEKISDGRILDLIEAFLKAGIFDGIKEWEPEKGTPQGGVISPLLANIYLDEFDHRMTEAGFEIVRYADDFLVMCDNAKSAKRGLRKIKRWMKAHGLNLHPDKTRIADMSQQDEYFEFLGYHFERSKRTGRINRWPRKQSMAKIKETVRKRTRRCNWQSIEEIIKDLRPSLRGWYEYFKHSNRWAMLEVDAFFRRRLRSIIAKYNRKKGTHRIIDNRKYTKKYFVELGFFSLEEAWLLESQSLRSKH</sequence>
<dbReference type="RefSeq" id="WP_274150554.1">
    <property type="nucleotide sequence ID" value="NZ_CP117811.1"/>
</dbReference>
<dbReference type="EMBL" id="CP117811">
    <property type="protein sequence ID" value="WDE96489.1"/>
    <property type="molecule type" value="Genomic_DNA"/>
</dbReference>
<feature type="domain" description="Reverse transcriptase" evidence="2">
    <location>
        <begin position="93"/>
        <end position="324"/>
    </location>
</feature>
<keyword evidence="3" id="KW-0548">Nucleotidyltransferase</keyword>
<dbReference type="CDD" id="cd01651">
    <property type="entry name" value="RT_G2_intron"/>
    <property type="match status" value="1"/>
</dbReference>
<dbReference type="PANTHER" id="PTHR34047">
    <property type="entry name" value="NUCLEAR INTRON MATURASE 1, MITOCHONDRIAL-RELATED"/>
    <property type="match status" value="1"/>
</dbReference>
<dbReference type="InterPro" id="IPR051083">
    <property type="entry name" value="GrpII_Intron_Splice-Mob/Def"/>
</dbReference>
<protein>
    <submittedName>
        <fullName evidence="3">Group II intron reverse transcriptase/maturase</fullName>
        <ecNumber evidence="3">2.7.7.49</ecNumber>
    </submittedName>
</protein>
<evidence type="ECO:0000313" key="3">
    <source>
        <dbReference type="EMBL" id="WDE96489.1"/>
    </source>
</evidence>
<dbReference type="PROSITE" id="PS50878">
    <property type="entry name" value="RT_POL"/>
    <property type="match status" value="1"/>
</dbReference>
<dbReference type="EC" id="2.7.7.49" evidence="3"/>
<dbReference type="Gene3D" id="3.30.70.270">
    <property type="match status" value="1"/>
</dbReference>
<evidence type="ECO:0000259" key="2">
    <source>
        <dbReference type="PROSITE" id="PS50878"/>
    </source>
</evidence>
<dbReference type="GO" id="GO:0003964">
    <property type="term" value="F:RNA-directed DNA polymerase activity"/>
    <property type="evidence" value="ECO:0007669"/>
    <property type="project" value="UniProtKB-KW"/>
</dbReference>
<evidence type="ECO:0000313" key="4">
    <source>
        <dbReference type="Proteomes" id="UP001214250"/>
    </source>
</evidence>
<keyword evidence="4" id="KW-1185">Reference proteome</keyword>
<dbReference type="Pfam" id="PF08388">
    <property type="entry name" value="GIIM"/>
    <property type="match status" value="1"/>
</dbReference>
<organism evidence="3 4">
    <name type="scientific">Lentisphaera profundi</name>
    <dbReference type="NCBI Taxonomy" id="1658616"/>
    <lineage>
        <taxon>Bacteria</taxon>
        <taxon>Pseudomonadati</taxon>
        <taxon>Lentisphaerota</taxon>
        <taxon>Lentisphaeria</taxon>
        <taxon>Lentisphaerales</taxon>
        <taxon>Lentisphaeraceae</taxon>
        <taxon>Lentisphaera</taxon>
    </lineage>
</organism>
<dbReference type="SUPFAM" id="SSF56672">
    <property type="entry name" value="DNA/RNA polymerases"/>
    <property type="match status" value="1"/>
</dbReference>
<keyword evidence="3" id="KW-0808">Transferase</keyword>
<accession>A0ABY7VUR4</accession>
<dbReference type="Pfam" id="PF00078">
    <property type="entry name" value="RVT_1"/>
    <property type="match status" value="1"/>
</dbReference>
<proteinExistence type="inferred from homology"/>
<dbReference type="PANTHER" id="PTHR34047:SF8">
    <property type="entry name" value="PROTEIN YKFC"/>
    <property type="match status" value="1"/>
</dbReference>
<dbReference type="InterPro" id="IPR013597">
    <property type="entry name" value="Mat_intron_G2"/>
</dbReference>
<comment type="similarity">
    <text evidence="1">Belongs to the bacterial reverse transcriptase family.</text>
</comment>
<dbReference type="Proteomes" id="UP001214250">
    <property type="component" value="Chromosome 1"/>
</dbReference>
<dbReference type="InterPro" id="IPR030931">
    <property type="entry name" value="Group_II_RT_mat"/>
</dbReference>
<keyword evidence="3" id="KW-0695">RNA-directed DNA polymerase</keyword>
<dbReference type="InterPro" id="IPR043502">
    <property type="entry name" value="DNA/RNA_pol_sf"/>
</dbReference>